<proteinExistence type="predicted"/>
<gene>
    <name evidence="2" type="ORF">C8Q71DRAFT_867773</name>
</gene>
<dbReference type="Pfam" id="PF01933">
    <property type="entry name" value="CofD"/>
    <property type="match status" value="1"/>
</dbReference>
<evidence type="ECO:0000313" key="3">
    <source>
        <dbReference type="Proteomes" id="UP000814176"/>
    </source>
</evidence>
<evidence type="ECO:0000256" key="1">
    <source>
        <dbReference type="SAM" id="MobiDB-lite"/>
    </source>
</evidence>
<dbReference type="SUPFAM" id="SSF142338">
    <property type="entry name" value="CofD-like"/>
    <property type="match status" value="1"/>
</dbReference>
<comment type="caution">
    <text evidence="2">The sequence shown here is derived from an EMBL/GenBank/DDBJ whole genome shotgun (WGS) entry which is preliminary data.</text>
</comment>
<accession>A0ABQ8KG56</accession>
<keyword evidence="3" id="KW-1185">Reference proteome</keyword>
<dbReference type="PANTHER" id="PTHR31240:SF0">
    <property type="entry name" value="MATERNAL EFFECT EMBRYO ARREST 18"/>
    <property type="match status" value="1"/>
</dbReference>
<dbReference type="GeneID" id="72009031"/>
<feature type="compositionally biased region" description="Polar residues" evidence="1">
    <location>
        <begin position="26"/>
        <end position="41"/>
    </location>
</feature>
<dbReference type="Proteomes" id="UP000814176">
    <property type="component" value="Unassembled WGS sequence"/>
</dbReference>
<dbReference type="InterPro" id="IPR002882">
    <property type="entry name" value="CofD"/>
</dbReference>
<dbReference type="Gene3D" id="3.40.50.10680">
    <property type="entry name" value="CofD-like domains"/>
    <property type="match status" value="1"/>
</dbReference>
<reference evidence="2 3" key="1">
    <citation type="journal article" date="2021" name="Environ. Microbiol.">
        <title>Gene family expansions and transcriptome signatures uncover fungal adaptations to wood decay.</title>
        <authorList>
            <person name="Hage H."/>
            <person name="Miyauchi S."/>
            <person name="Viragh M."/>
            <person name="Drula E."/>
            <person name="Min B."/>
            <person name="Chaduli D."/>
            <person name="Navarro D."/>
            <person name="Favel A."/>
            <person name="Norest M."/>
            <person name="Lesage-Meessen L."/>
            <person name="Balint B."/>
            <person name="Merenyi Z."/>
            <person name="de Eugenio L."/>
            <person name="Morin E."/>
            <person name="Martinez A.T."/>
            <person name="Baldrian P."/>
            <person name="Stursova M."/>
            <person name="Martinez M.J."/>
            <person name="Novotny C."/>
            <person name="Magnuson J.K."/>
            <person name="Spatafora J.W."/>
            <person name="Maurice S."/>
            <person name="Pangilinan J."/>
            <person name="Andreopoulos W."/>
            <person name="LaButti K."/>
            <person name="Hundley H."/>
            <person name="Na H."/>
            <person name="Kuo A."/>
            <person name="Barry K."/>
            <person name="Lipzen A."/>
            <person name="Henrissat B."/>
            <person name="Riley R."/>
            <person name="Ahrendt S."/>
            <person name="Nagy L.G."/>
            <person name="Grigoriev I.V."/>
            <person name="Martin F."/>
            <person name="Rosso M.N."/>
        </authorList>
    </citation>
    <scope>NUCLEOTIDE SEQUENCE [LARGE SCALE GENOMIC DNA]</scope>
    <source>
        <strain evidence="2 3">CIRM-BRFM 1785</strain>
    </source>
</reference>
<organism evidence="2 3">
    <name type="scientific">Rhodofomes roseus</name>
    <dbReference type="NCBI Taxonomy" id="34475"/>
    <lineage>
        <taxon>Eukaryota</taxon>
        <taxon>Fungi</taxon>
        <taxon>Dikarya</taxon>
        <taxon>Basidiomycota</taxon>
        <taxon>Agaricomycotina</taxon>
        <taxon>Agaricomycetes</taxon>
        <taxon>Polyporales</taxon>
        <taxon>Rhodofomes</taxon>
    </lineage>
</organism>
<sequence>MSCFSLSPGPYHSGADSPGSSVFDLPTQSGRNERPTPTSGTAPEDSFCDNSSQRVATPSFLVISGGTGCNSICSAFGNACYALPVSDDGGSSSEIIRVLGGPSIGDIRSRLVRLIPPAPKTSSLDRIRNLLEYRLSAERSEREARDEWRDIVEGRSPLWSGIPNDRKEMIRGFLVHFESEVLKRAHKNFSFVNGSIGNYFLSAAQIFFRSLPSAIFLFSSITNSQANIIPVIVTNHTVTIAAELENGGRLVGQCEISHPVVRPPSISVLGAEEHDADPLSPVDGLDGVASPRGNVMFQAQDKGEYQPLAARITKLYYINAYGSEIHPTPNPEYITNMSLNDVLVYSCGSLWTSIIPCLALKGVASAIARSRSLRAKVLLLNSKNDRETDGYTAVDYIKTIARTLNQSHHSPTYGGLGRVDTTYPVSAFITHLVYLQGTTVEVNEALITALGVECVQAKGTLDEKSGVPQFDADCVRDAMRRIIAETEVRE</sequence>
<dbReference type="InterPro" id="IPR038136">
    <property type="entry name" value="CofD-like_dom_sf"/>
</dbReference>
<dbReference type="EMBL" id="JADCUA010000010">
    <property type="protein sequence ID" value="KAH9836761.1"/>
    <property type="molecule type" value="Genomic_DNA"/>
</dbReference>
<evidence type="ECO:0000313" key="2">
    <source>
        <dbReference type="EMBL" id="KAH9836761.1"/>
    </source>
</evidence>
<dbReference type="PANTHER" id="PTHR31240">
    <property type="entry name" value="MATERNAL EFFECT EMBRYO ARREST 18"/>
    <property type="match status" value="1"/>
</dbReference>
<protein>
    <submittedName>
        <fullName evidence="2">UPF0052-domain-containing protein</fullName>
    </submittedName>
</protein>
<name>A0ABQ8KG56_9APHY</name>
<feature type="region of interest" description="Disordered" evidence="1">
    <location>
        <begin position="1"/>
        <end position="51"/>
    </location>
</feature>
<dbReference type="RefSeq" id="XP_047778999.1">
    <property type="nucleotide sequence ID" value="XM_047928299.1"/>
</dbReference>